<keyword evidence="4" id="KW-0456">Lyase</keyword>
<organism evidence="8 9">
    <name type="scientific">Candidatus Westeberhardia cardiocondylae</name>
    <dbReference type="NCBI Taxonomy" id="1594731"/>
    <lineage>
        <taxon>Bacteria</taxon>
        <taxon>Pseudomonadati</taxon>
        <taxon>Pseudomonadota</taxon>
        <taxon>Gammaproteobacteria</taxon>
        <taxon>Enterobacterales</taxon>
        <taxon>Enterobacteriaceae</taxon>
        <taxon>ant endosymbionts</taxon>
        <taxon>Candidatus Westeberhardia</taxon>
    </lineage>
</organism>
<dbReference type="KEGG" id="wca:WEOB_129"/>
<dbReference type="Gene3D" id="1.10.530.10">
    <property type="match status" value="1"/>
</dbReference>
<dbReference type="Proteomes" id="UP000242753">
    <property type="component" value="Chromosome I"/>
</dbReference>
<feature type="domain" description="Murein transglycosylase-C N-terminal" evidence="7">
    <location>
        <begin position="22"/>
        <end position="185"/>
    </location>
</feature>
<dbReference type="CDD" id="cd16893">
    <property type="entry name" value="LT_MltC_MltE"/>
    <property type="match status" value="1"/>
</dbReference>
<dbReference type="Pfam" id="PF01464">
    <property type="entry name" value="SLT"/>
    <property type="match status" value="1"/>
</dbReference>
<evidence type="ECO:0000259" key="6">
    <source>
        <dbReference type="Pfam" id="PF01464"/>
    </source>
</evidence>
<evidence type="ECO:0000256" key="2">
    <source>
        <dbReference type="ARBA" id="ARBA00007734"/>
    </source>
</evidence>
<dbReference type="NCBIfam" id="NF008670">
    <property type="entry name" value="PRK11671.1"/>
    <property type="match status" value="1"/>
</dbReference>
<dbReference type="PANTHER" id="PTHR37423">
    <property type="entry name" value="SOLUBLE LYTIC MUREIN TRANSGLYCOSYLASE-RELATED"/>
    <property type="match status" value="1"/>
</dbReference>
<keyword evidence="9" id="KW-1185">Reference proteome</keyword>
<dbReference type="SUPFAM" id="SSF53955">
    <property type="entry name" value="Lysozyme-like"/>
    <property type="match status" value="1"/>
</dbReference>
<name>A0A0H5BWV7_9ENTR</name>
<comment type="similarity">
    <text evidence="2">Belongs to the transglycosylase Slt family.</text>
</comment>
<dbReference type="InterPro" id="IPR008258">
    <property type="entry name" value="Transglycosylase_SLT_dom_1"/>
</dbReference>
<dbReference type="PATRIC" id="fig|1594731.3.peg.118"/>
<evidence type="ECO:0000256" key="1">
    <source>
        <dbReference type="ARBA" id="ARBA00001420"/>
    </source>
</evidence>
<dbReference type="EMBL" id="LN774881">
    <property type="protein sequence ID" value="CEN32084.1"/>
    <property type="molecule type" value="Genomic_DNA"/>
</dbReference>
<dbReference type="AlphaFoldDB" id="A0A0H5BWV7"/>
<evidence type="ECO:0000313" key="9">
    <source>
        <dbReference type="Proteomes" id="UP000242753"/>
    </source>
</evidence>
<evidence type="ECO:0000313" key="8">
    <source>
        <dbReference type="EMBL" id="CEN32084.1"/>
    </source>
</evidence>
<dbReference type="Pfam" id="PF11873">
    <property type="entry name" value="Mltc_N"/>
    <property type="match status" value="1"/>
</dbReference>
<dbReference type="InterPro" id="IPR024570">
    <property type="entry name" value="Murein_transglycosylaseC_N"/>
</dbReference>
<evidence type="ECO:0000259" key="7">
    <source>
        <dbReference type="Pfam" id="PF11873"/>
    </source>
</evidence>
<dbReference type="GO" id="GO:0008933">
    <property type="term" value="F:peptidoglycan lytic transglycosylase activity"/>
    <property type="evidence" value="ECO:0007669"/>
    <property type="project" value="InterPro"/>
</dbReference>
<comment type="catalytic activity">
    <reaction evidence="1">
        <text>Exolytic cleavage of the (1-&gt;4)-beta-glycosidic linkage between N-acetylmuramic acid (MurNAc) and N-acetylglucosamine (GlcNAc) residues in peptidoglycan, from either the reducing or the non-reducing ends of the peptidoglycan chains, with concomitant formation of a 1,6-anhydrobond in the MurNAc residue.</text>
        <dbReference type="EC" id="4.2.2.n1"/>
    </reaction>
</comment>
<dbReference type="PROSITE" id="PS00922">
    <property type="entry name" value="TRANSGLYCOSYLASE"/>
    <property type="match status" value="1"/>
</dbReference>
<dbReference type="GO" id="GO:0016020">
    <property type="term" value="C:membrane"/>
    <property type="evidence" value="ECO:0007669"/>
    <property type="project" value="InterPro"/>
</dbReference>
<evidence type="ECO:0000256" key="5">
    <source>
        <dbReference type="ARBA" id="ARBA00023316"/>
    </source>
</evidence>
<dbReference type="InterPro" id="IPR023346">
    <property type="entry name" value="Lysozyme-like_dom_sf"/>
</dbReference>
<evidence type="ECO:0000256" key="4">
    <source>
        <dbReference type="ARBA" id="ARBA00023239"/>
    </source>
</evidence>
<dbReference type="RefSeq" id="WP_281263984.1">
    <property type="nucleotide sequence ID" value="NZ_LN774881.1"/>
</dbReference>
<dbReference type="InterPro" id="IPR000189">
    <property type="entry name" value="Transglyc_AS"/>
</dbReference>
<protein>
    <recommendedName>
        <fullName evidence="3">peptidoglycan lytic exotransglycosylase</fullName>
        <ecNumber evidence="3">4.2.2.n1</ecNumber>
    </recommendedName>
</protein>
<dbReference type="GO" id="GO:0071555">
    <property type="term" value="P:cell wall organization"/>
    <property type="evidence" value="ECO:0007669"/>
    <property type="project" value="UniProtKB-KW"/>
</dbReference>
<feature type="domain" description="Transglycosylase SLT" evidence="6">
    <location>
        <begin position="190"/>
        <end position="311"/>
    </location>
</feature>
<dbReference type="STRING" id="1594731.WEOB_129"/>
<proteinExistence type="inferred from homology"/>
<keyword evidence="5" id="KW-0961">Cell wall biogenesis/degradation</keyword>
<dbReference type="GO" id="GO:0000270">
    <property type="term" value="P:peptidoglycan metabolic process"/>
    <property type="evidence" value="ECO:0007669"/>
    <property type="project" value="InterPro"/>
</dbReference>
<accession>A0A0H5BWV7</accession>
<evidence type="ECO:0000256" key="3">
    <source>
        <dbReference type="ARBA" id="ARBA00012587"/>
    </source>
</evidence>
<reference evidence="9" key="1">
    <citation type="submission" date="2015-01" db="EMBL/GenBank/DDBJ databases">
        <authorList>
            <person name="Manzano-Marin A."/>
            <person name="Manzano-Marin A."/>
        </authorList>
    </citation>
    <scope>NUCLEOTIDE SEQUENCE [LARGE SCALE GENOMIC DNA]</scope>
    <source>
        <strain evidence="9">obscurior</strain>
    </source>
</reference>
<sequence>MFLFFLLISCINSKNILCDSYINNTNGFDILIMQFANHIEDIWGLNEILIAGPKDYVKYSNQYTVRSHINFSSGYIIIETISSNNLIKNLRKEIINILLMNDKNRSFLSFFYINKKLEVLNKEPFLYKQVLDNDNKPIFLKWQAARFADYLLSTHLKCRLSSNFRKIWSITIQLIPDHLSKRIQKYLDIVQNASRKYGVDQSLILSIIQIESSFNPYAISHADALGLMQVVQHSAGRDVFKMQGKWGQPSRIYLLDPENNINTGTAYLFMLQSIYLNGIINPISKRYAVIAAYNSGVNSVLGVFSKNHNQALQMINSIKPDEVFHILYHNHPSLESRSYLYKVNSFFKNNYNIFSIEYR</sequence>
<dbReference type="PANTHER" id="PTHR37423:SF2">
    <property type="entry name" value="MEMBRANE-BOUND LYTIC MUREIN TRANSGLYCOSYLASE C"/>
    <property type="match status" value="1"/>
</dbReference>
<gene>
    <name evidence="8" type="primary">mltC</name>
    <name evidence="8" type="ORF">WEOB_129</name>
</gene>
<dbReference type="EC" id="4.2.2.n1" evidence="3"/>